<evidence type="ECO:0000256" key="1">
    <source>
        <dbReference type="SAM" id="Phobius"/>
    </source>
</evidence>
<evidence type="ECO:0000313" key="3">
    <source>
        <dbReference type="Proteomes" id="UP000003786"/>
    </source>
</evidence>
<sequence length="129" mass="15632">MIVKSGFRYFSTQRYFSVLGRDNADFTSRILKRITGKHEQKPLGKYPYPPEDEMFWKNRRTAHGGYFQHSISAHQLKFIYPVFHQAPARVWAKVSQGFWWVIWPFFMTYVAVEGLYHVNRKYVKRHNYY</sequence>
<dbReference type="GeneID" id="20713226"/>
<dbReference type="AlphaFoldDB" id="J4C7D1"/>
<feature type="transmembrane region" description="Helical" evidence="1">
    <location>
        <begin position="97"/>
        <end position="116"/>
    </location>
</feature>
<dbReference type="OrthoDB" id="359909at2759"/>
<dbReference type="KEGG" id="tot:TOT_010000296"/>
<name>J4C7D1_THEOR</name>
<protein>
    <submittedName>
        <fullName evidence="2">Uncharacterized protein</fullName>
    </submittedName>
</protein>
<proteinExistence type="predicted"/>
<dbReference type="EMBL" id="AP011946">
    <property type="protein sequence ID" value="BAM38828.1"/>
    <property type="molecule type" value="Genomic_DNA"/>
</dbReference>
<dbReference type="eggNOG" id="ENOG502SVAV">
    <property type="taxonomic scope" value="Eukaryota"/>
</dbReference>
<keyword evidence="1" id="KW-0812">Transmembrane</keyword>
<dbReference type="OMA" id="LWKMFRD"/>
<gene>
    <name evidence="2" type="ORF">TOT_010000296</name>
</gene>
<evidence type="ECO:0000313" key="2">
    <source>
        <dbReference type="EMBL" id="BAM38828.1"/>
    </source>
</evidence>
<dbReference type="Proteomes" id="UP000003786">
    <property type="component" value="Chromosome 1"/>
</dbReference>
<keyword evidence="1" id="KW-0472">Membrane</keyword>
<keyword evidence="3" id="KW-1185">Reference proteome</keyword>
<organism evidence="2 3">
    <name type="scientific">Theileria orientalis strain Shintoku</name>
    <dbReference type="NCBI Taxonomy" id="869250"/>
    <lineage>
        <taxon>Eukaryota</taxon>
        <taxon>Sar</taxon>
        <taxon>Alveolata</taxon>
        <taxon>Apicomplexa</taxon>
        <taxon>Aconoidasida</taxon>
        <taxon>Piroplasmida</taxon>
        <taxon>Theileriidae</taxon>
        <taxon>Theileria</taxon>
    </lineage>
</organism>
<dbReference type="VEuPathDB" id="PiroplasmaDB:TOT_010000296"/>
<accession>J4C7D1</accession>
<dbReference type="RefSeq" id="XP_009689129.1">
    <property type="nucleotide sequence ID" value="XM_009690834.1"/>
</dbReference>
<keyword evidence="1" id="KW-1133">Transmembrane helix</keyword>
<reference evidence="2 3" key="1">
    <citation type="journal article" date="2012" name="MBio">
        <title>Comparative genome analysis of three eukaryotic parasites with differing abilities to transform leukocytes reveals key mediators of Theileria-induced leukocyte transformation.</title>
        <authorList>
            <person name="Hayashida K."/>
            <person name="Hara Y."/>
            <person name="Abe T."/>
            <person name="Yamasaki C."/>
            <person name="Toyoda A."/>
            <person name="Kosuge T."/>
            <person name="Suzuki Y."/>
            <person name="Sato Y."/>
            <person name="Kawashima S."/>
            <person name="Katayama T."/>
            <person name="Wakaguri H."/>
            <person name="Inoue N."/>
            <person name="Homma K."/>
            <person name="Tada-Umezaki M."/>
            <person name="Yagi Y."/>
            <person name="Fujii Y."/>
            <person name="Habara T."/>
            <person name="Kanehisa M."/>
            <person name="Watanabe H."/>
            <person name="Ito K."/>
            <person name="Gojobori T."/>
            <person name="Sugawara H."/>
            <person name="Imanishi T."/>
            <person name="Weir W."/>
            <person name="Gardner M."/>
            <person name="Pain A."/>
            <person name="Shiels B."/>
            <person name="Hattori M."/>
            <person name="Nene V."/>
            <person name="Sugimoto C."/>
        </authorList>
    </citation>
    <scope>NUCLEOTIDE SEQUENCE [LARGE SCALE GENOMIC DNA]</scope>
    <source>
        <strain evidence="2 3">Shintoku</strain>
    </source>
</reference>